<comment type="caution">
    <text evidence="2">The sequence shown here is derived from an EMBL/GenBank/DDBJ whole genome shotgun (WGS) entry which is preliminary data.</text>
</comment>
<organism evidence="2 3">
    <name type="scientific">Folsomia candida</name>
    <name type="common">Springtail</name>
    <dbReference type="NCBI Taxonomy" id="158441"/>
    <lineage>
        <taxon>Eukaryota</taxon>
        <taxon>Metazoa</taxon>
        <taxon>Ecdysozoa</taxon>
        <taxon>Arthropoda</taxon>
        <taxon>Hexapoda</taxon>
        <taxon>Collembola</taxon>
        <taxon>Entomobryomorpha</taxon>
        <taxon>Isotomoidea</taxon>
        <taxon>Isotomidae</taxon>
        <taxon>Proisotominae</taxon>
        <taxon>Folsomia</taxon>
    </lineage>
</organism>
<reference evidence="2 3" key="1">
    <citation type="submission" date="2015-12" db="EMBL/GenBank/DDBJ databases">
        <title>The genome of Folsomia candida.</title>
        <authorList>
            <person name="Faddeeva A."/>
            <person name="Derks M.F."/>
            <person name="Anvar Y."/>
            <person name="Smit S."/>
            <person name="Van Straalen N."/>
            <person name="Roelofs D."/>
        </authorList>
    </citation>
    <scope>NUCLEOTIDE SEQUENCE [LARGE SCALE GENOMIC DNA]</scope>
    <source>
        <strain evidence="2 3">VU population</strain>
        <tissue evidence="2">Whole body</tissue>
    </source>
</reference>
<proteinExistence type="predicted"/>
<dbReference type="Proteomes" id="UP000198287">
    <property type="component" value="Unassembled WGS sequence"/>
</dbReference>
<name>A0A226DJD5_FOLCA</name>
<dbReference type="EMBL" id="LNIX01000019">
    <property type="protein sequence ID" value="OXA44296.1"/>
    <property type="molecule type" value="Genomic_DNA"/>
</dbReference>
<evidence type="ECO:0000313" key="2">
    <source>
        <dbReference type="EMBL" id="OXA44296.1"/>
    </source>
</evidence>
<keyword evidence="3" id="KW-1185">Reference proteome</keyword>
<sequence length="133" mass="15697">MGFALESGSIFKESFERSMGWTRPFHLPALWEEHDMYYDVRLPKRAWWRDTGQMDKLKHSAGKTDDDLTLKHISGAFYSLVGCLVISGIVFIYEMLYYYRKKQRKKVRSQFKIGNKSTAVDDFGYSNRDGFHY</sequence>
<protein>
    <submittedName>
        <fullName evidence="2">Glutamate receptor 2</fullName>
    </submittedName>
</protein>
<evidence type="ECO:0000256" key="1">
    <source>
        <dbReference type="SAM" id="Phobius"/>
    </source>
</evidence>
<keyword evidence="1" id="KW-0812">Transmembrane</keyword>
<feature type="transmembrane region" description="Helical" evidence="1">
    <location>
        <begin position="76"/>
        <end position="99"/>
    </location>
</feature>
<keyword evidence="1" id="KW-0472">Membrane</keyword>
<keyword evidence="2" id="KW-0675">Receptor</keyword>
<dbReference type="OrthoDB" id="6506757at2759"/>
<dbReference type="AlphaFoldDB" id="A0A226DJD5"/>
<gene>
    <name evidence="2" type="ORF">Fcan01_20880</name>
</gene>
<evidence type="ECO:0000313" key="3">
    <source>
        <dbReference type="Proteomes" id="UP000198287"/>
    </source>
</evidence>
<keyword evidence="1" id="KW-1133">Transmembrane helix</keyword>
<accession>A0A226DJD5</accession>